<dbReference type="Proteomes" id="UP000663880">
    <property type="component" value="Unassembled WGS sequence"/>
</dbReference>
<dbReference type="InterPro" id="IPR036259">
    <property type="entry name" value="MFS_trans_sf"/>
</dbReference>
<dbReference type="Gene3D" id="1.20.1250.20">
    <property type="entry name" value="MFS general substrate transporter like domains"/>
    <property type="match status" value="1"/>
</dbReference>
<evidence type="ECO:0000259" key="6">
    <source>
        <dbReference type="PROSITE" id="PS50850"/>
    </source>
</evidence>
<evidence type="ECO:0000256" key="3">
    <source>
        <dbReference type="ARBA" id="ARBA00022989"/>
    </source>
</evidence>
<gene>
    <name evidence="7" type="ORF">PMACD_LOCUS6699</name>
</gene>
<feature type="transmembrane region" description="Helical" evidence="5">
    <location>
        <begin position="395"/>
        <end position="415"/>
    </location>
</feature>
<feature type="transmembrane region" description="Helical" evidence="5">
    <location>
        <begin position="84"/>
        <end position="104"/>
    </location>
</feature>
<protein>
    <recommendedName>
        <fullName evidence="6">Major facilitator superfamily (MFS) profile domain-containing protein</fullName>
    </recommendedName>
</protein>
<feature type="transmembrane region" description="Helical" evidence="5">
    <location>
        <begin position="258"/>
        <end position="286"/>
    </location>
</feature>
<accession>A0A821RVX9</accession>
<dbReference type="PROSITE" id="PS50850">
    <property type="entry name" value="MFS"/>
    <property type="match status" value="1"/>
</dbReference>
<organism evidence="7 8">
    <name type="scientific">Pieris macdunnoughi</name>
    <dbReference type="NCBI Taxonomy" id="345717"/>
    <lineage>
        <taxon>Eukaryota</taxon>
        <taxon>Metazoa</taxon>
        <taxon>Ecdysozoa</taxon>
        <taxon>Arthropoda</taxon>
        <taxon>Hexapoda</taxon>
        <taxon>Insecta</taxon>
        <taxon>Pterygota</taxon>
        <taxon>Neoptera</taxon>
        <taxon>Endopterygota</taxon>
        <taxon>Lepidoptera</taxon>
        <taxon>Glossata</taxon>
        <taxon>Ditrysia</taxon>
        <taxon>Papilionoidea</taxon>
        <taxon>Pieridae</taxon>
        <taxon>Pierinae</taxon>
        <taxon>Pieris</taxon>
    </lineage>
</organism>
<feature type="transmembrane region" description="Helical" evidence="5">
    <location>
        <begin position="14"/>
        <end position="35"/>
    </location>
</feature>
<dbReference type="SUPFAM" id="SSF103473">
    <property type="entry name" value="MFS general substrate transporter"/>
    <property type="match status" value="1"/>
</dbReference>
<evidence type="ECO:0000256" key="4">
    <source>
        <dbReference type="ARBA" id="ARBA00023136"/>
    </source>
</evidence>
<keyword evidence="3 5" id="KW-1133">Transmembrane helix</keyword>
<evidence type="ECO:0000256" key="1">
    <source>
        <dbReference type="ARBA" id="ARBA00004141"/>
    </source>
</evidence>
<feature type="transmembrane region" description="Helical" evidence="5">
    <location>
        <begin position="356"/>
        <end position="374"/>
    </location>
</feature>
<evidence type="ECO:0000313" key="8">
    <source>
        <dbReference type="Proteomes" id="UP000663880"/>
    </source>
</evidence>
<dbReference type="GO" id="GO:0016020">
    <property type="term" value="C:membrane"/>
    <property type="evidence" value="ECO:0007669"/>
    <property type="project" value="UniProtKB-SubCell"/>
</dbReference>
<evidence type="ECO:0000256" key="5">
    <source>
        <dbReference type="SAM" id="Phobius"/>
    </source>
</evidence>
<keyword evidence="2 5" id="KW-0812">Transmembrane</keyword>
<dbReference type="InterPro" id="IPR020846">
    <property type="entry name" value="MFS_dom"/>
</dbReference>
<dbReference type="PANTHER" id="PTHR48021:SF1">
    <property type="entry name" value="GH07001P-RELATED"/>
    <property type="match status" value="1"/>
</dbReference>
<feature type="transmembrane region" description="Helical" evidence="5">
    <location>
        <begin position="328"/>
        <end position="350"/>
    </location>
</feature>
<evidence type="ECO:0000313" key="7">
    <source>
        <dbReference type="EMBL" id="CAF4846768.1"/>
    </source>
</evidence>
<name>A0A821RVX9_9NEOP</name>
<evidence type="ECO:0000256" key="2">
    <source>
        <dbReference type="ARBA" id="ARBA00022692"/>
    </source>
</evidence>
<proteinExistence type="predicted"/>
<feature type="transmembrane region" description="Helical" evidence="5">
    <location>
        <begin position="143"/>
        <end position="165"/>
    </location>
</feature>
<keyword evidence="4 5" id="KW-0472">Membrane</keyword>
<feature type="transmembrane region" description="Helical" evidence="5">
    <location>
        <begin position="298"/>
        <end position="321"/>
    </location>
</feature>
<comment type="caution">
    <text evidence="7">The sequence shown here is derived from an EMBL/GenBank/DDBJ whole genome shotgun (WGS) entry which is preliminary data.</text>
</comment>
<dbReference type="EMBL" id="CAJOBZ010000015">
    <property type="protein sequence ID" value="CAF4846768.1"/>
    <property type="molecule type" value="Genomic_DNA"/>
</dbReference>
<dbReference type="GO" id="GO:0022857">
    <property type="term" value="F:transmembrane transporter activity"/>
    <property type="evidence" value="ECO:0007669"/>
    <property type="project" value="InterPro"/>
</dbReference>
<keyword evidence="8" id="KW-1185">Reference proteome</keyword>
<comment type="subcellular location">
    <subcellularLocation>
        <location evidence="1">Membrane</location>
        <topology evidence="1">Multi-pass membrane protein</topology>
    </subcellularLocation>
</comment>
<sequence length="493" mass="55200">MCLRSVPGYITKQIIVTVGIAVSSVSDGFIFGQMSGMLEALHNAEGSFSLDNNDLSWIASTINITCLIGFAIIAVVTEIFGRKMSVTIATIPVIISWIMTYTAHNKTVLLLSRLFAGISYGGILFVSYVNIGEYMSPNIRFMSFNMLVCVGSLVGTMLGHMLSVVMDWRNVALVGLIPSLLSATIPFFWVESPMWLAGKGRFEECEKTFRLLRTPGEDAEEELKLLISVEKDKKTKYRQMKSNLVALSMLKDAFKKRYFWKIFFLSLLVNIYKVAAGRVLFSTLAITILQGITGTSDILLFTLTTNGFAVFGACISCLLLRRFKMRQLLFPTAFLANICLIIFGLVIYLKPDKDEVFNWIKILLLATYLVIVGAGPYPVSESILTEIHPLELKTFNMCTIGAICGIIQFLAIKLAPDMFLVIGYHGVFFINAFITFLCLVYLWFFLPETKGKTLQEIELYLKNNKCHDSDNIKQEQMKELLNIKTIAASDLNA</sequence>
<dbReference type="OrthoDB" id="6133115at2759"/>
<feature type="transmembrane region" description="Helical" evidence="5">
    <location>
        <begin position="421"/>
        <end position="446"/>
    </location>
</feature>
<reference evidence="7" key="1">
    <citation type="submission" date="2021-02" db="EMBL/GenBank/DDBJ databases">
        <authorList>
            <person name="Steward A R."/>
        </authorList>
    </citation>
    <scope>NUCLEOTIDE SEQUENCE</scope>
</reference>
<dbReference type="InterPro" id="IPR050549">
    <property type="entry name" value="MFS_Trehalose_Transporter"/>
</dbReference>
<dbReference type="PANTHER" id="PTHR48021">
    <property type="match status" value="1"/>
</dbReference>
<dbReference type="AlphaFoldDB" id="A0A821RVX9"/>
<feature type="transmembrane region" description="Helical" evidence="5">
    <location>
        <begin position="171"/>
        <end position="190"/>
    </location>
</feature>
<feature type="transmembrane region" description="Helical" evidence="5">
    <location>
        <begin position="55"/>
        <end position="77"/>
    </location>
</feature>
<feature type="domain" description="Major facilitator superfamily (MFS) profile" evidence="6">
    <location>
        <begin position="16"/>
        <end position="450"/>
    </location>
</feature>
<feature type="transmembrane region" description="Helical" evidence="5">
    <location>
        <begin position="110"/>
        <end position="131"/>
    </location>
</feature>
<dbReference type="InterPro" id="IPR005828">
    <property type="entry name" value="MFS_sugar_transport-like"/>
</dbReference>
<dbReference type="Pfam" id="PF00083">
    <property type="entry name" value="Sugar_tr"/>
    <property type="match status" value="1"/>
</dbReference>